<evidence type="ECO:0000313" key="2">
    <source>
        <dbReference type="Proteomes" id="UP001054945"/>
    </source>
</evidence>
<reference evidence="1 2" key="1">
    <citation type="submission" date="2021-06" db="EMBL/GenBank/DDBJ databases">
        <title>Caerostris extrusa draft genome.</title>
        <authorList>
            <person name="Kono N."/>
            <person name="Arakawa K."/>
        </authorList>
    </citation>
    <scope>NUCLEOTIDE SEQUENCE [LARGE SCALE GENOMIC DNA]</scope>
</reference>
<organism evidence="1 2">
    <name type="scientific">Caerostris extrusa</name>
    <name type="common">Bark spider</name>
    <name type="synonym">Caerostris bankana</name>
    <dbReference type="NCBI Taxonomy" id="172846"/>
    <lineage>
        <taxon>Eukaryota</taxon>
        <taxon>Metazoa</taxon>
        <taxon>Ecdysozoa</taxon>
        <taxon>Arthropoda</taxon>
        <taxon>Chelicerata</taxon>
        <taxon>Arachnida</taxon>
        <taxon>Araneae</taxon>
        <taxon>Araneomorphae</taxon>
        <taxon>Entelegynae</taxon>
        <taxon>Araneoidea</taxon>
        <taxon>Araneidae</taxon>
        <taxon>Caerostris</taxon>
    </lineage>
</organism>
<protein>
    <submittedName>
        <fullName evidence="1">Uncharacterized protein</fullName>
    </submittedName>
</protein>
<accession>A0AAV4VXU3</accession>
<sequence length="133" mass="14924">MIYYRVPVFRPTLALRVVSPAETNEQLFCKFITPFSAAFSNYNGHCSSRSVLDTVDSRVADNLFIRNLYAYLRCQWAQHDQAKLLTLLQTPVHASPTLMNEVQKTSPGGLLVGQQNDLLSSPYFPPNISSSVQ</sequence>
<evidence type="ECO:0000313" key="1">
    <source>
        <dbReference type="EMBL" id="GIY74769.1"/>
    </source>
</evidence>
<dbReference type="AlphaFoldDB" id="A0AAV4VXU3"/>
<dbReference type="EMBL" id="BPLR01015258">
    <property type="protein sequence ID" value="GIY74769.1"/>
    <property type="molecule type" value="Genomic_DNA"/>
</dbReference>
<name>A0AAV4VXU3_CAEEX</name>
<dbReference type="Proteomes" id="UP001054945">
    <property type="component" value="Unassembled WGS sequence"/>
</dbReference>
<keyword evidence="2" id="KW-1185">Reference proteome</keyword>
<proteinExistence type="predicted"/>
<comment type="caution">
    <text evidence="1">The sequence shown here is derived from an EMBL/GenBank/DDBJ whole genome shotgun (WGS) entry which is preliminary data.</text>
</comment>
<gene>
    <name evidence="1" type="ORF">CEXT_214721</name>
</gene>